<name>A0A5J5IIQ4_9BACT</name>
<dbReference type="Pfam" id="PF00248">
    <property type="entry name" value="Aldo_ket_red"/>
    <property type="match status" value="1"/>
</dbReference>
<gene>
    <name evidence="2" type="ORF">FW778_11790</name>
</gene>
<evidence type="ECO:0000313" key="2">
    <source>
        <dbReference type="EMBL" id="KAA9039493.1"/>
    </source>
</evidence>
<evidence type="ECO:0000259" key="1">
    <source>
        <dbReference type="Pfam" id="PF00248"/>
    </source>
</evidence>
<dbReference type="SUPFAM" id="SSF51430">
    <property type="entry name" value="NAD(P)-linked oxidoreductase"/>
    <property type="match status" value="1"/>
</dbReference>
<dbReference type="Proteomes" id="UP000326903">
    <property type="component" value="Unassembled WGS sequence"/>
</dbReference>
<dbReference type="Gene3D" id="3.20.20.100">
    <property type="entry name" value="NADP-dependent oxidoreductase domain"/>
    <property type="match status" value="1"/>
</dbReference>
<reference evidence="2 3" key="1">
    <citation type="submission" date="2019-09" db="EMBL/GenBank/DDBJ databases">
        <title>Draft genome sequence of Ginsengibacter sp. BR5-29.</title>
        <authorList>
            <person name="Im W.-T."/>
        </authorList>
    </citation>
    <scope>NUCLEOTIDE SEQUENCE [LARGE SCALE GENOMIC DNA]</scope>
    <source>
        <strain evidence="2 3">BR5-29</strain>
    </source>
</reference>
<proteinExistence type="predicted"/>
<dbReference type="PANTHER" id="PTHR43312">
    <property type="entry name" value="D-THREO-ALDOSE 1-DEHYDROGENASE"/>
    <property type="match status" value="1"/>
</dbReference>
<dbReference type="PANTHER" id="PTHR43312:SF1">
    <property type="entry name" value="NADP-DEPENDENT OXIDOREDUCTASE DOMAIN-CONTAINING PROTEIN"/>
    <property type="match status" value="1"/>
</dbReference>
<comment type="caution">
    <text evidence="2">The sequence shown here is derived from an EMBL/GenBank/DDBJ whole genome shotgun (WGS) entry which is preliminary data.</text>
</comment>
<dbReference type="InterPro" id="IPR036812">
    <property type="entry name" value="NAD(P)_OxRdtase_dom_sf"/>
</dbReference>
<dbReference type="InterPro" id="IPR023210">
    <property type="entry name" value="NADP_OxRdtase_dom"/>
</dbReference>
<dbReference type="EMBL" id="VYQF01000002">
    <property type="protein sequence ID" value="KAA9039493.1"/>
    <property type="molecule type" value="Genomic_DNA"/>
</dbReference>
<accession>A0A5J5IIQ4</accession>
<dbReference type="AlphaFoldDB" id="A0A5J5IIQ4"/>
<sequence length="272" mass="31101">MIKRIIPTSGEELPVIGLGTWKSFDVSIDKYPELKNVLKELHIGGARLINSSPMYGKSEQVIGDITAGIDAVDNFFYATKVWTTGLQEGVMQMETSMAKMKRKKMDLIQIHNLIDWKTHLPQLRRWKEEGKIRYIGITHYTDAYHEELERIMRAEKPDFVQFNYSIMARNAERRLLDAAASLGIDTLINRPFGEGSLFAKVRNKPLPKWASEYNMKNWSTYFLKYIIANPAVTCVIPATANPQYAHDNVMAATGNLPDMSVKKKMVDYLHDL</sequence>
<dbReference type="CDD" id="cd19095">
    <property type="entry name" value="AKR_PA4992-like"/>
    <property type="match status" value="1"/>
</dbReference>
<feature type="domain" description="NADP-dependent oxidoreductase" evidence="1">
    <location>
        <begin position="16"/>
        <end position="262"/>
    </location>
</feature>
<evidence type="ECO:0000313" key="3">
    <source>
        <dbReference type="Proteomes" id="UP000326903"/>
    </source>
</evidence>
<dbReference type="InterPro" id="IPR053135">
    <property type="entry name" value="AKR2_Oxidoreductase"/>
</dbReference>
<organism evidence="2 3">
    <name type="scientific">Ginsengibacter hankyongi</name>
    <dbReference type="NCBI Taxonomy" id="2607284"/>
    <lineage>
        <taxon>Bacteria</taxon>
        <taxon>Pseudomonadati</taxon>
        <taxon>Bacteroidota</taxon>
        <taxon>Chitinophagia</taxon>
        <taxon>Chitinophagales</taxon>
        <taxon>Chitinophagaceae</taxon>
        <taxon>Ginsengibacter</taxon>
    </lineage>
</organism>
<dbReference type="RefSeq" id="WP_150414904.1">
    <property type="nucleotide sequence ID" value="NZ_VYQF01000002.1"/>
</dbReference>
<protein>
    <submittedName>
        <fullName evidence="2">Aldo/keto reductase</fullName>
    </submittedName>
</protein>
<keyword evidence="3" id="KW-1185">Reference proteome</keyword>